<comment type="caution">
    <text evidence="2">The sequence shown here is derived from an EMBL/GenBank/DDBJ whole genome shotgun (WGS) entry which is preliminary data.</text>
</comment>
<dbReference type="SUPFAM" id="SSF53335">
    <property type="entry name" value="S-adenosyl-L-methionine-dependent methyltransferases"/>
    <property type="match status" value="1"/>
</dbReference>
<organism evidence="2">
    <name type="scientific">termite gut metagenome</name>
    <dbReference type="NCBI Taxonomy" id="433724"/>
    <lineage>
        <taxon>unclassified sequences</taxon>
        <taxon>metagenomes</taxon>
        <taxon>organismal metagenomes</taxon>
    </lineage>
</organism>
<feature type="domain" description="Methyltransferase FkbM" evidence="1">
    <location>
        <begin position="32"/>
        <end position="123"/>
    </location>
</feature>
<dbReference type="InterPro" id="IPR006342">
    <property type="entry name" value="FkbM_mtfrase"/>
</dbReference>
<accession>A0A5J4SVD8</accession>
<dbReference type="AlphaFoldDB" id="A0A5J4SVD8"/>
<name>A0A5J4SVD8_9ZZZZ</name>
<sequence>MEENTKSLKKRKDKIQIKLIKELVGTGTFGGKLEEIQGTTAALHFNKEDQNSSHKPLDSIVEDISNIILLKSDVDGFDFDVIKSAERILSLSEPILFFENQIDNDFQYKEFDKLYDFLEERGYHNIYIFDNFGNIVVERSDYYTLRNINNYLYTMLKYHTTRTFYYTDILAATDKRLSVVTKAIEDYKRNYIEKLYSL</sequence>
<dbReference type="EMBL" id="SNRY01000032">
    <property type="protein sequence ID" value="KAA6350176.1"/>
    <property type="molecule type" value="Genomic_DNA"/>
</dbReference>
<dbReference type="InterPro" id="IPR029063">
    <property type="entry name" value="SAM-dependent_MTases_sf"/>
</dbReference>
<evidence type="ECO:0000313" key="2">
    <source>
        <dbReference type="EMBL" id="KAA6350176.1"/>
    </source>
</evidence>
<protein>
    <recommendedName>
        <fullName evidence="1">Methyltransferase FkbM domain-containing protein</fullName>
    </recommendedName>
</protein>
<dbReference type="Gene3D" id="3.40.50.150">
    <property type="entry name" value="Vaccinia Virus protein VP39"/>
    <property type="match status" value="1"/>
</dbReference>
<evidence type="ECO:0000259" key="1">
    <source>
        <dbReference type="Pfam" id="PF05050"/>
    </source>
</evidence>
<gene>
    <name evidence="2" type="ORF">EZS27_002442</name>
</gene>
<dbReference type="Pfam" id="PF05050">
    <property type="entry name" value="Methyltransf_21"/>
    <property type="match status" value="1"/>
</dbReference>
<proteinExistence type="predicted"/>
<reference evidence="2" key="1">
    <citation type="submission" date="2019-03" db="EMBL/GenBank/DDBJ databases">
        <title>Single cell metagenomics reveals metabolic interactions within the superorganism composed of flagellate Streblomastix strix and complex community of Bacteroidetes bacteria on its surface.</title>
        <authorList>
            <person name="Treitli S.C."/>
            <person name="Kolisko M."/>
            <person name="Husnik F."/>
            <person name="Keeling P."/>
            <person name="Hampl V."/>
        </authorList>
    </citation>
    <scope>NUCLEOTIDE SEQUENCE</scope>
    <source>
        <strain evidence="2">STM</strain>
    </source>
</reference>